<evidence type="ECO:0000313" key="1">
    <source>
        <dbReference type="EMBL" id="KAK3723623.1"/>
    </source>
</evidence>
<gene>
    <name evidence="1" type="ORF">LTR37_001504</name>
</gene>
<organism evidence="1 2">
    <name type="scientific">Vermiconidia calcicola</name>
    <dbReference type="NCBI Taxonomy" id="1690605"/>
    <lineage>
        <taxon>Eukaryota</taxon>
        <taxon>Fungi</taxon>
        <taxon>Dikarya</taxon>
        <taxon>Ascomycota</taxon>
        <taxon>Pezizomycotina</taxon>
        <taxon>Dothideomycetes</taxon>
        <taxon>Dothideomycetidae</taxon>
        <taxon>Mycosphaerellales</taxon>
        <taxon>Extremaceae</taxon>
        <taxon>Vermiconidia</taxon>
    </lineage>
</organism>
<dbReference type="Proteomes" id="UP001281147">
    <property type="component" value="Unassembled WGS sequence"/>
</dbReference>
<comment type="caution">
    <text evidence="1">The sequence shown here is derived from an EMBL/GenBank/DDBJ whole genome shotgun (WGS) entry which is preliminary data.</text>
</comment>
<keyword evidence="2" id="KW-1185">Reference proteome</keyword>
<proteinExistence type="predicted"/>
<protein>
    <submittedName>
        <fullName evidence="1">Uncharacterized protein</fullName>
    </submittedName>
</protein>
<name>A0ACC3NVE8_9PEZI</name>
<sequence>MPSKTVTPEEWRAARVDLLAKEKEHTRMSDELAKQRAKLPVVELGKNYQFAGPEGPDTLADMFKGRNQLVVYHFMFDPSWDSPCKSCSFVVENMPKREEHMNSRDTTLAFVSRAPIEKLSAAKKQMGWDIDWYSSHGSDFNYDFHVTLDEEKAPVEFNYRDVAELKAQGMNSGVRGEVHGFSVFIKVGDVVYHSYSCYGRGVDHLLPTFGLLDMTPTGRQDKTKGSGGRGLGFLYHDEY</sequence>
<accession>A0ACC3NVE8</accession>
<reference evidence="1" key="1">
    <citation type="submission" date="2023-07" db="EMBL/GenBank/DDBJ databases">
        <title>Black Yeasts Isolated from many extreme environments.</title>
        <authorList>
            <person name="Coleine C."/>
            <person name="Stajich J.E."/>
            <person name="Selbmann L."/>
        </authorList>
    </citation>
    <scope>NUCLEOTIDE SEQUENCE</scope>
    <source>
        <strain evidence="1">CCFEE 5714</strain>
    </source>
</reference>
<evidence type="ECO:0000313" key="2">
    <source>
        <dbReference type="Proteomes" id="UP001281147"/>
    </source>
</evidence>
<dbReference type="EMBL" id="JAUTXU010000008">
    <property type="protein sequence ID" value="KAK3723623.1"/>
    <property type="molecule type" value="Genomic_DNA"/>
</dbReference>